<evidence type="ECO:0000313" key="7">
    <source>
        <dbReference type="Proteomes" id="UP001073227"/>
    </source>
</evidence>
<accession>A0ABT3ZE46</accession>
<gene>
    <name evidence="6" type="primary">aldA</name>
    <name evidence="6" type="ORF">OEG84_20740</name>
</gene>
<dbReference type="InterPro" id="IPR029510">
    <property type="entry name" value="Ald_DH_CS_GLU"/>
</dbReference>
<dbReference type="PROSITE" id="PS00070">
    <property type="entry name" value="ALDEHYDE_DEHYDR_CYS"/>
    <property type="match status" value="1"/>
</dbReference>
<evidence type="ECO:0000256" key="2">
    <source>
        <dbReference type="ARBA" id="ARBA00023002"/>
    </source>
</evidence>
<reference evidence="6" key="1">
    <citation type="submission" date="2022-10" db="EMBL/GenBank/DDBJ databases">
        <title>Hoeflea sp. G2-23, isolated from marine algae.</title>
        <authorList>
            <person name="Kristyanto S."/>
            <person name="Kim J.M."/>
            <person name="Jeon C.O."/>
        </authorList>
    </citation>
    <scope>NUCLEOTIDE SEQUENCE</scope>
    <source>
        <strain evidence="6">G2-23</strain>
    </source>
</reference>
<dbReference type="InterPro" id="IPR050740">
    <property type="entry name" value="Aldehyde_DH_Superfamily"/>
</dbReference>
<dbReference type="EMBL" id="JAOVZR010000001">
    <property type="protein sequence ID" value="MCY0150062.1"/>
    <property type="molecule type" value="Genomic_DNA"/>
</dbReference>
<dbReference type="RefSeq" id="WP_267655498.1">
    <property type="nucleotide sequence ID" value="NZ_JAOVZR010000001.1"/>
</dbReference>
<evidence type="ECO:0000256" key="3">
    <source>
        <dbReference type="PROSITE-ProRule" id="PRU10007"/>
    </source>
</evidence>
<evidence type="ECO:0000259" key="5">
    <source>
        <dbReference type="Pfam" id="PF00171"/>
    </source>
</evidence>
<dbReference type="InterPro" id="IPR016161">
    <property type="entry name" value="Ald_DH/histidinol_DH"/>
</dbReference>
<feature type="domain" description="Aldehyde dehydrogenase" evidence="5">
    <location>
        <begin position="51"/>
        <end position="512"/>
    </location>
</feature>
<dbReference type="InterPro" id="IPR016163">
    <property type="entry name" value="Ald_DH_C"/>
</dbReference>
<dbReference type="GO" id="GO:0016491">
    <property type="term" value="F:oxidoreductase activity"/>
    <property type="evidence" value="ECO:0007669"/>
    <property type="project" value="UniProtKB-KW"/>
</dbReference>
<comment type="similarity">
    <text evidence="1 4">Belongs to the aldehyde dehydrogenase family.</text>
</comment>
<evidence type="ECO:0000256" key="1">
    <source>
        <dbReference type="ARBA" id="ARBA00009986"/>
    </source>
</evidence>
<dbReference type="Gene3D" id="3.40.605.10">
    <property type="entry name" value="Aldehyde Dehydrogenase, Chain A, domain 1"/>
    <property type="match status" value="1"/>
</dbReference>
<evidence type="ECO:0000313" key="6">
    <source>
        <dbReference type="EMBL" id="MCY0150062.1"/>
    </source>
</evidence>
<dbReference type="Gene3D" id="3.40.309.10">
    <property type="entry name" value="Aldehyde Dehydrogenase, Chain A, domain 2"/>
    <property type="match status" value="1"/>
</dbReference>
<dbReference type="InterPro" id="IPR015590">
    <property type="entry name" value="Aldehyde_DH_dom"/>
</dbReference>
<proteinExistence type="inferred from homology"/>
<dbReference type="Proteomes" id="UP001073227">
    <property type="component" value="Unassembled WGS sequence"/>
</dbReference>
<dbReference type="InterPro" id="IPR016160">
    <property type="entry name" value="Ald_DH_CS_CYS"/>
</dbReference>
<dbReference type="InterPro" id="IPR016162">
    <property type="entry name" value="Ald_DH_N"/>
</dbReference>
<protein>
    <submittedName>
        <fullName evidence="6">Aldehyde dehydrogenase</fullName>
        <ecNumber evidence="6">1.2.1.-</ecNumber>
    </submittedName>
</protein>
<dbReference type="SUPFAM" id="SSF53720">
    <property type="entry name" value="ALDH-like"/>
    <property type="match status" value="1"/>
</dbReference>
<dbReference type="CDD" id="cd07088">
    <property type="entry name" value="ALDH_LactADH-AldA"/>
    <property type="match status" value="1"/>
</dbReference>
<keyword evidence="2 4" id="KW-0560">Oxidoreductase</keyword>
<dbReference type="PANTHER" id="PTHR43353:SF5">
    <property type="entry name" value="SUCCINATE-SEMIALDEHYDE DEHYDROGENASE, MITOCHONDRIAL"/>
    <property type="match status" value="1"/>
</dbReference>
<comment type="caution">
    <text evidence="6">The sequence shown here is derived from an EMBL/GenBank/DDBJ whole genome shotgun (WGS) entry which is preliminary data.</text>
</comment>
<sequence>MQSPGERRELSRSRALPSVQADTDTGVIALQPMKELVKGSDRYRHFIDGEWVDSTVKEWIEVENPATEEIIASVPRGSEADADRAVSAAWRAQPEWEALPPIQRAELLKRLARLILQNRERLAQVVIAEQGKPLAEARGEIEGAALYLTYAAEDARRVTGDIIPSDNPNEQIWIQKVAHGVVVALTAWNYPAALMTRKIGPALLAGNTVVVKSHEGTPLSSFEIAQLALEAGFPAGVINVVSGTGEGIGQALVKHPYTRLITLTGSVRAGKAIFRSAADDLKVLRLELGGKAPFVVAEDADIASAVNAAVLSRFENCGQICICNERMYVHEKIADEFTERFIKAVEALKVGDPRELVDIGPKFSGDELGKVEAMVGRAMDAGAELLTGGKRLTDGAFSRGHWFQPTVLGVDNNAMEIMQDEVFGPVVPIMRVGDFDEAMRLANESRYGLSAYVFTKDMRRIMRLSRELKFGEIYVNRSGGDVVQAHHAGMRDSGIGGEDGKYGLEGYFQKKTMYLNFN</sequence>
<evidence type="ECO:0000256" key="4">
    <source>
        <dbReference type="RuleBase" id="RU003345"/>
    </source>
</evidence>
<name>A0ABT3ZE46_9HYPH</name>
<feature type="active site" evidence="3">
    <location>
        <position position="287"/>
    </location>
</feature>
<dbReference type="EC" id="1.2.1.-" evidence="6"/>
<dbReference type="Pfam" id="PF00171">
    <property type="entry name" value="Aldedh"/>
    <property type="match status" value="1"/>
</dbReference>
<organism evidence="6 7">
    <name type="scientific">Hoeflea algicola</name>
    <dbReference type="NCBI Taxonomy" id="2983763"/>
    <lineage>
        <taxon>Bacteria</taxon>
        <taxon>Pseudomonadati</taxon>
        <taxon>Pseudomonadota</taxon>
        <taxon>Alphaproteobacteria</taxon>
        <taxon>Hyphomicrobiales</taxon>
        <taxon>Rhizobiaceae</taxon>
        <taxon>Hoeflea</taxon>
    </lineage>
</organism>
<keyword evidence="7" id="KW-1185">Reference proteome</keyword>
<dbReference type="NCBIfam" id="NF007497">
    <property type="entry name" value="PRK10090.1"/>
    <property type="match status" value="1"/>
</dbReference>
<dbReference type="PANTHER" id="PTHR43353">
    <property type="entry name" value="SUCCINATE-SEMIALDEHYDE DEHYDROGENASE, MITOCHONDRIAL"/>
    <property type="match status" value="1"/>
</dbReference>
<dbReference type="PROSITE" id="PS00687">
    <property type="entry name" value="ALDEHYDE_DEHYDR_GLU"/>
    <property type="match status" value="1"/>
</dbReference>